<dbReference type="EMBL" id="ML179675">
    <property type="protein sequence ID" value="THU83251.1"/>
    <property type="molecule type" value="Genomic_DNA"/>
</dbReference>
<dbReference type="Pfam" id="PF26640">
    <property type="entry name" value="DUF8212"/>
    <property type="match status" value="1"/>
</dbReference>
<reference evidence="3 4" key="1">
    <citation type="journal article" date="2019" name="Nat. Ecol. Evol.">
        <title>Megaphylogeny resolves global patterns of mushroom evolution.</title>
        <authorList>
            <person name="Varga T."/>
            <person name="Krizsan K."/>
            <person name="Foldi C."/>
            <person name="Dima B."/>
            <person name="Sanchez-Garcia M."/>
            <person name="Sanchez-Ramirez S."/>
            <person name="Szollosi G.J."/>
            <person name="Szarkandi J.G."/>
            <person name="Papp V."/>
            <person name="Albert L."/>
            <person name="Andreopoulos W."/>
            <person name="Angelini C."/>
            <person name="Antonin V."/>
            <person name="Barry K.W."/>
            <person name="Bougher N.L."/>
            <person name="Buchanan P."/>
            <person name="Buyck B."/>
            <person name="Bense V."/>
            <person name="Catcheside P."/>
            <person name="Chovatia M."/>
            <person name="Cooper J."/>
            <person name="Damon W."/>
            <person name="Desjardin D."/>
            <person name="Finy P."/>
            <person name="Geml J."/>
            <person name="Haridas S."/>
            <person name="Hughes K."/>
            <person name="Justo A."/>
            <person name="Karasinski D."/>
            <person name="Kautmanova I."/>
            <person name="Kiss B."/>
            <person name="Kocsube S."/>
            <person name="Kotiranta H."/>
            <person name="LaButti K.M."/>
            <person name="Lechner B.E."/>
            <person name="Liimatainen K."/>
            <person name="Lipzen A."/>
            <person name="Lukacs Z."/>
            <person name="Mihaltcheva S."/>
            <person name="Morgado L.N."/>
            <person name="Niskanen T."/>
            <person name="Noordeloos M.E."/>
            <person name="Ohm R.A."/>
            <person name="Ortiz-Santana B."/>
            <person name="Ovrebo C."/>
            <person name="Racz N."/>
            <person name="Riley R."/>
            <person name="Savchenko A."/>
            <person name="Shiryaev A."/>
            <person name="Soop K."/>
            <person name="Spirin V."/>
            <person name="Szebenyi C."/>
            <person name="Tomsovsky M."/>
            <person name="Tulloss R.E."/>
            <person name="Uehling J."/>
            <person name="Grigoriev I.V."/>
            <person name="Vagvolgyi C."/>
            <person name="Papp T."/>
            <person name="Martin F.M."/>
            <person name="Miettinen O."/>
            <person name="Hibbett D.S."/>
            <person name="Nagy L.G."/>
        </authorList>
    </citation>
    <scope>NUCLEOTIDE SEQUENCE [LARGE SCALE GENOMIC DNA]</scope>
    <source>
        <strain evidence="3 4">CBS 962.96</strain>
    </source>
</reference>
<dbReference type="OrthoDB" id="674604at2759"/>
<organism evidence="3 4">
    <name type="scientific">Dendrothele bispora (strain CBS 962.96)</name>
    <dbReference type="NCBI Taxonomy" id="1314807"/>
    <lineage>
        <taxon>Eukaryota</taxon>
        <taxon>Fungi</taxon>
        <taxon>Dikarya</taxon>
        <taxon>Basidiomycota</taxon>
        <taxon>Agaricomycotina</taxon>
        <taxon>Agaricomycetes</taxon>
        <taxon>Agaricomycetidae</taxon>
        <taxon>Agaricales</taxon>
        <taxon>Agaricales incertae sedis</taxon>
        <taxon>Dendrothele</taxon>
    </lineage>
</organism>
<protein>
    <submittedName>
        <fullName evidence="3">HET-domain-containing protein</fullName>
    </submittedName>
</protein>
<dbReference type="PANTHER" id="PTHR10622:SF10">
    <property type="entry name" value="HET DOMAIN-CONTAINING PROTEIN"/>
    <property type="match status" value="1"/>
</dbReference>
<feature type="domain" description="Heterokaryon incompatibility" evidence="1">
    <location>
        <begin position="21"/>
        <end position="111"/>
    </location>
</feature>
<proteinExistence type="predicted"/>
<accession>A0A4S8L4E6</accession>
<keyword evidence="4" id="KW-1185">Reference proteome</keyword>
<evidence type="ECO:0000259" key="2">
    <source>
        <dbReference type="Pfam" id="PF26640"/>
    </source>
</evidence>
<dbReference type="PANTHER" id="PTHR10622">
    <property type="entry name" value="HET DOMAIN-CONTAINING PROTEIN"/>
    <property type="match status" value="1"/>
</dbReference>
<evidence type="ECO:0000313" key="3">
    <source>
        <dbReference type="EMBL" id="THU83251.1"/>
    </source>
</evidence>
<dbReference type="Proteomes" id="UP000297245">
    <property type="component" value="Unassembled WGS sequence"/>
</dbReference>
<evidence type="ECO:0000259" key="1">
    <source>
        <dbReference type="Pfam" id="PF06985"/>
    </source>
</evidence>
<evidence type="ECO:0000313" key="4">
    <source>
        <dbReference type="Proteomes" id="UP000297245"/>
    </source>
</evidence>
<feature type="domain" description="DUF8212" evidence="2">
    <location>
        <begin position="222"/>
        <end position="252"/>
    </location>
</feature>
<dbReference type="AlphaFoldDB" id="A0A4S8L4E6"/>
<dbReference type="InterPro" id="IPR010730">
    <property type="entry name" value="HET"/>
</dbReference>
<dbReference type="Pfam" id="PF06985">
    <property type="entry name" value="HET"/>
    <property type="match status" value="1"/>
</dbReference>
<sequence length="289" mass="33576">MRLLHTETYRLKSFFTDVPKYAILSHTWGEEEVTFQDIQDLSIAEGRVGWTKVTSACAYARRYYFKWIWIDSCCINKESSAELSEALNSMYGYYGNSMVCYVYLQDVSKDDKPHNTPSLLRSCRWFKRGWTLQELLAPSRVIFFNKHWTEIGTRWSLRDVIFTITSIPVEVFEGRDIDEYSVAQRMSWAAHRETTRPEDKAYSLMGIFGVNMPPIYGEGDIKAFVRLQQEIMRTSDDRSIFAWVAPWDEKEPRGLLAKSPFEFRLSGGIGISESLPFPISNFLCPLKDI</sequence>
<name>A0A4S8L4E6_DENBC</name>
<dbReference type="InterPro" id="IPR058525">
    <property type="entry name" value="DUF8212"/>
</dbReference>
<gene>
    <name evidence="3" type="ORF">K435DRAFT_823002</name>
</gene>